<feature type="transmembrane region" description="Helical" evidence="6">
    <location>
        <begin position="71"/>
        <end position="91"/>
    </location>
</feature>
<comment type="subcellular location">
    <subcellularLocation>
        <location evidence="1">Cell membrane</location>
        <topology evidence="1">Multi-pass membrane protein</topology>
    </subcellularLocation>
</comment>
<evidence type="ECO:0000256" key="5">
    <source>
        <dbReference type="ARBA" id="ARBA00023136"/>
    </source>
</evidence>
<dbReference type="InterPro" id="IPR032816">
    <property type="entry name" value="VTT_dom"/>
</dbReference>
<reference evidence="8 9" key="1">
    <citation type="journal article" date="2013" name="PLoS ONE">
        <title>Assembly-driven community genomics of a hypersaline microbial ecosystem.</title>
        <authorList>
            <person name="Podell S."/>
            <person name="Ugalde J.A."/>
            <person name="Narasingarao P."/>
            <person name="Banfield J.F."/>
            <person name="Heidelberg K.B."/>
            <person name="Allen E.E."/>
        </authorList>
    </citation>
    <scope>NUCLEOTIDE SEQUENCE [LARGE SCALE GENOMIC DNA]</scope>
    <source>
        <strain evidence="9">J07HQW2</strain>
    </source>
</reference>
<dbReference type="STRING" id="1238425.J07HQW2_01435"/>
<dbReference type="PANTHER" id="PTHR12677">
    <property type="entry name" value="GOLGI APPARATUS MEMBRANE PROTEIN TVP38-RELATED"/>
    <property type="match status" value="1"/>
</dbReference>
<evidence type="ECO:0000256" key="4">
    <source>
        <dbReference type="ARBA" id="ARBA00022989"/>
    </source>
</evidence>
<proteinExistence type="predicted"/>
<dbReference type="eggNOG" id="arCOG04659">
    <property type="taxonomic scope" value="Archaea"/>
</dbReference>
<name>U1PMM9_9EURY</name>
<dbReference type="AlphaFoldDB" id="U1PMM9"/>
<dbReference type="PANTHER" id="PTHR12677:SF59">
    <property type="entry name" value="GOLGI APPARATUS MEMBRANE PROTEIN TVP38-RELATED"/>
    <property type="match status" value="1"/>
</dbReference>
<keyword evidence="4 6" id="KW-1133">Transmembrane helix</keyword>
<feature type="transmembrane region" description="Helical" evidence="6">
    <location>
        <begin position="12"/>
        <end position="35"/>
    </location>
</feature>
<dbReference type="Proteomes" id="UP000030710">
    <property type="component" value="Unassembled WGS sequence"/>
</dbReference>
<dbReference type="InterPro" id="IPR015414">
    <property type="entry name" value="TMEM64"/>
</dbReference>
<dbReference type="Pfam" id="PF09335">
    <property type="entry name" value="VTT_dom"/>
    <property type="match status" value="1"/>
</dbReference>
<sequence>MRRWIRYLSKRQYQVAGGILVITILIAAVSVSPAVVFNHLTWTVADPVRVILVASGLAIVRPLFAWPTTLLAIIIGYGIGFTGLPFALGLITCTSIPPYFLGRQYNKANSHPRVVAEFVERTGDTRSVVATRLTPAPSDVVSVGAGIAGVSMVPFTIGTVIGELPWAIAGVLVGASAETLVGGVSVTTLIHPRLIAAGSIVAGIIIAPPIWAWIRE</sequence>
<feature type="transmembrane region" description="Helical" evidence="6">
    <location>
        <begin position="194"/>
        <end position="214"/>
    </location>
</feature>
<keyword evidence="5 6" id="KW-0472">Membrane</keyword>
<dbReference type="EMBL" id="KE356561">
    <property type="protein sequence ID" value="ERG94992.1"/>
    <property type="molecule type" value="Genomic_DNA"/>
</dbReference>
<accession>U1PMM9</accession>
<evidence type="ECO:0000256" key="3">
    <source>
        <dbReference type="ARBA" id="ARBA00022692"/>
    </source>
</evidence>
<evidence type="ECO:0000313" key="8">
    <source>
        <dbReference type="EMBL" id="ERG94992.1"/>
    </source>
</evidence>
<dbReference type="GO" id="GO:0005886">
    <property type="term" value="C:plasma membrane"/>
    <property type="evidence" value="ECO:0007669"/>
    <property type="project" value="UniProtKB-SubCell"/>
</dbReference>
<feature type="domain" description="VTT" evidence="7">
    <location>
        <begin position="66"/>
        <end position="175"/>
    </location>
</feature>
<keyword evidence="3 6" id="KW-0812">Transmembrane</keyword>
<dbReference type="HOGENOM" id="CLU_104922_0_0_2"/>
<feature type="transmembrane region" description="Helical" evidence="6">
    <location>
        <begin position="164"/>
        <end position="187"/>
    </location>
</feature>
<keyword evidence="2" id="KW-1003">Cell membrane</keyword>
<gene>
    <name evidence="8" type="ORF">J07HQW2_01435</name>
</gene>
<evidence type="ECO:0000259" key="7">
    <source>
        <dbReference type="Pfam" id="PF09335"/>
    </source>
</evidence>
<evidence type="ECO:0000256" key="2">
    <source>
        <dbReference type="ARBA" id="ARBA00022475"/>
    </source>
</evidence>
<evidence type="ECO:0000313" key="9">
    <source>
        <dbReference type="Proteomes" id="UP000030710"/>
    </source>
</evidence>
<organism evidence="8 9">
    <name type="scientific">Haloquadratum walsbyi J07HQW2</name>
    <dbReference type="NCBI Taxonomy" id="1238425"/>
    <lineage>
        <taxon>Archaea</taxon>
        <taxon>Methanobacteriati</taxon>
        <taxon>Methanobacteriota</taxon>
        <taxon>Stenosarchaea group</taxon>
        <taxon>Halobacteria</taxon>
        <taxon>Halobacteriales</taxon>
        <taxon>Haloferacaceae</taxon>
        <taxon>Haloquadratum</taxon>
    </lineage>
</organism>
<evidence type="ECO:0000256" key="1">
    <source>
        <dbReference type="ARBA" id="ARBA00004651"/>
    </source>
</evidence>
<evidence type="ECO:0000256" key="6">
    <source>
        <dbReference type="SAM" id="Phobius"/>
    </source>
</evidence>
<protein>
    <recommendedName>
        <fullName evidence="7">VTT domain-containing protein</fullName>
    </recommendedName>
</protein>